<comment type="catalytic activity">
    <reaction evidence="19">
        <text>N-hydroxy-L-valine + reduced [NADPH--hemoprotein reductase] + O2 = N,N-dihydroxy-L-valine + oxidized [NADPH--hemoprotein reductase] + H2O + H(+)</text>
        <dbReference type="Rhea" id="RHEA:30495"/>
        <dbReference type="Rhea" id="RHEA-COMP:11964"/>
        <dbReference type="Rhea" id="RHEA-COMP:11965"/>
        <dbReference type="ChEBI" id="CHEBI:15377"/>
        <dbReference type="ChEBI" id="CHEBI:15378"/>
        <dbReference type="ChEBI" id="CHEBI:15379"/>
        <dbReference type="ChEBI" id="CHEBI:57618"/>
        <dbReference type="ChEBI" id="CHEBI:58210"/>
        <dbReference type="ChEBI" id="CHEBI:61140"/>
        <dbReference type="ChEBI" id="CHEBI:61142"/>
    </reaction>
</comment>
<dbReference type="SUPFAM" id="SSF48264">
    <property type="entry name" value="Cytochrome P450"/>
    <property type="match status" value="1"/>
</dbReference>
<keyword evidence="13 24" id="KW-0408">Iron</keyword>
<reference evidence="27 28" key="1">
    <citation type="submission" date="2024-01" db="EMBL/GenBank/DDBJ databases">
        <title>The genomes of 5 underutilized Papilionoideae crops provide insights into root nodulation and disease resistanc.</title>
        <authorList>
            <person name="Jiang F."/>
        </authorList>
    </citation>
    <scope>NUCLEOTIDE SEQUENCE [LARGE SCALE GENOMIC DNA]</scope>
    <source>
        <strain evidence="27">DUOXIRENSHENG_FW03</strain>
        <tissue evidence="27">Leaves</tissue>
    </source>
</reference>
<keyword evidence="16" id="KW-0325">Glycoprotein</keyword>
<organism evidence="27 28">
    <name type="scientific">Psophocarpus tetragonolobus</name>
    <name type="common">Winged bean</name>
    <name type="synonym">Dolichos tetragonolobus</name>
    <dbReference type="NCBI Taxonomy" id="3891"/>
    <lineage>
        <taxon>Eukaryota</taxon>
        <taxon>Viridiplantae</taxon>
        <taxon>Streptophyta</taxon>
        <taxon>Embryophyta</taxon>
        <taxon>Tracheophyta</taxon>
        <taxon>Spermatophyta</taxon>
        <taxon>Magnoliopsida</taxon>
        <taxon>eudicotyledons</taxon>
        <taxon>Gunneridae</taxon>
        <taxon>Pentapetalae</taxon>
        <taxon>rosids</taxon>
        <taxon>fabids</taxon>
        <taxon>Fabales</taxon>
        <taxon>Fabaceae</taxon>
        <taxon>Papilionoideae</taxon>
        <taxon>50 kb inversion clade</taxon>
        <taxon>NPAAA clade</taxon>
        <taxon>indigoferoid/millettioid clade</taxon>
        <taxon>Phaseoleae</taxon>
        <taxon>Psophocarpus</taxon>
    </lineage>
</organism>
<keyword evidence="28" id="KW-1185">Reference proteome</keyword>
<keyword evidence="8" id="KW-0256">Endoplasmic reticulum</keyword>
<gene>
    <name evidence="27" type="ORF">VNO78_27998</name>
</gene>
<evidence type="ECO:0000256" key="6">
    <source>
        <dbReference type="ARBA" id="ARBA00022692"/>
    </source>
</evidence>
<dbReference type="Proteomes" id="UP001386955">
    <property type="component" value="Unassembled WGS sequence"/>
</dbReference>
<keyword evidence="7 24" id="KW-0479">Metal-binding</keyword>
<keyword evidence="14 25" id="KW-0503">Monooxygenase</keyword>
<dbReference type="PRINTS" id="PR00463">
    <property type="entry name" value="EP450I"/>
</dbReference>
<evidence type="ECO:0000256" key="25">
    <source>
        <dbReference type="RuleBase" id="RU000461"/>
    </source>
</evidence>
<dbReference type="GO" id="GO:0020037">
    <property type="term" value="F:heme binding"/>
    <property type="evidence" value="ECO:0007669"/>
    <property type="project" value="InterPro"/>
</dbReference>
<accession>A0AAN9XAP1</accession>
<evidence type="ECO:0000256" key="14">
    <source>
        <dbReference type="ARBA" id="ARBA00023033"/>
    </source>
</evidence>
<evidence type="ECO:0000256" key="1">
    <source>
        <dbReference type="ARBA" id="ARBA00001971"/>
    </source>
</evidence>
<comment type="function">
    <text evidence="23">Involved in the biosynthesis of the cyanogenic glucosides linamarin and lotaustralin and of the nitirle glucosides rhodiocyanoside A and D. Can use L-isoleucine &gt; L-valine as substrate, but not L-leucine, L-phenylalanine or L-tyrosine. Catalyzes multi-step reactions starting with two successive N-hydroxylations using L-isoleucine and, to a lower extent, L-valine as substrates leading to the formation of N,N-dihydroxy-L-valine and N,N-dihydroxy-L-isoleucine, respectively; following spontaneous reactions lead to the production of (E)-2-methylpropanal oxime and (1E,2S)-2-methylbutanal oxime, respectively.</text>
</comment>
<comment type="catalytic activity">
    <reaction evidence="20">
        <text>L-isoleucine + 2 reduced [NADPH--hemoprotein reductase] + 2 O2 = (1E,2S)-2-methylbutanal oxime + 2 oxidized [NADPH--hemoprotein reductase] + CO2 + 3 H2O + 2 H(+)</text>
        <dbReference type="Rhea" id="RHEA:28602"/>
        <dbReference type="Rhea" id="RHEA-COMP:11964"/>
        <dbReference type="Rhea" id="RHEA-COMP:11965"/>
        <dbReference type="ChEBI" id="CHEBI:15377"/>
        <dbReference type="ChEBI" id="CHEBI:15378"/>
        <dbReference type="ChEBI" id="CHEBI:15379"/>
        <dbReference type="ChEBI" id="CHEBI:16526"/>
        <dbReference type="ChEBI" id="CHEBI:57618"/>
        <dbReference type="ChEBI" id="CHEBI:58045"/>
        <dbReference type="ChEBI" id="CHEBI:58210"/>
        <dbReference type="ChEBI" id="CHEBI:134628"/>
        <dbReference type="EC" id="1.14.14.39"/>
    </reaction>
</comment>
<evidence type="ECO:0000256" key="12">
    <source>
        <dbReference type="ARBA" id="ARBA00023002"/>
    </source>
</evidence>
<dbReference type="FunFam" id="1.10.630.10:FF:000037">
    <property type="entry name" value="Cytochrome P450 9"/>
    <property type="match status" value="1"/>
</dbReference>
<dbReference type="GO" id="GO:0102001">
    <property type="term" value="F:isoleucine N-monooxygenase (oxime forming) activity"/>
    <property type="evidence" value="ECO:0007669"/>
    <property type="project" value="UniProtKB-EC"/>
</dbReference>
<evidence type="ECO:0000313" key="28">
    <source>
        <dbReference type="Proteomes" id="UP001386955"/>
    </source>
</evidence>
<dbReference type="PROSITE" id="PS00086">
    <property type="entry name" value="CYTOCHROME_P450"/>
    <property type="match status" value="1"/>
</dbReference>
<protein>
    <recommendedName>
        <fullName evidence="29">Cytochrome P450</fullName>
    </recommendedName>
</protein>
<dbReference type="InterPro" id="IPR036396">
    <property type="entry name" value="Cyt_P450_sf"/>
</dbReference>
<sequence length="529" mass="60198">MDYISTVSWSHLQPFVISLFIMISSFTIIIKAFRNHSIDKSKLPPGPKPWPIVGNLPEIVARRPVFRWIHNLMKEMNTEIACIRLGNVHVIPVTCPTIACEFLKKYDADFASRPLTMATDIMSGGYVTIAVVPFGEQWKKMRRIFVNDLFSSLRHQWLQDKRNEEADNITFYVYNQCNNVKDGGLVNLREVSQHYSCNLTRKLIFNTRYFGNGREDGGPGLEEVEQVNAIFTLLKHVYAFSVSDYVPLLRMFDLDGHKSKVMKGMKIMEKYHEPMVEERMKQWNDGSKSVEEDLLDVMISQKDDSNNPILTKKEIKALTTELMLGGADNPSNAVECALAEMLNHPDVLQRAIEEVDNVVGKERMVQESDIPKLNYVKTCVREAFRLHPVVPFNPPHVSMRDAMVGEYFIPKGSHVLLSRIGLGRNPKVWNEPYKFKPERYLQNDGSMIVLSEPSLKFISFGIGRRGCPAIVLGSTMTVMLLARLLHGFTWSKPPNVSSINLAKSNSGGMLLEPLVLEAKPRLPSKLYYM</sequence>
<dbReference type="PANTHER" id="PTHR47944:SF19">
    <property type="entry name" value="CYTOCHROME P450 77A4"/>
    <property type="match status" value="1"/>
</dbReference>
<evidence type="ECO:0000256" key="24">
    <source>
        <dbReference type="PIRSR" id="PIRSR602401-1"/>
    </source>
</evidence>
<proteinExistence type="inferred from homology"/>
<evidence type="ECO:0000256" key="23">
    <source>
        <dbReference type="ARBA" id="ARBA00058503"/>
    </source>
</evidence>
<dbReference type="AlphaFoldDB" id="A0AAN9XAP1"/>
<evidence type="ECO:0000256" key="7">
    <source>
        <dbReference type="ARBA" id="ARBA00022723"/>
    </source>
</evidence>
<dbReference type="InterPro" id="IPR002401">
    <property type="entry name" value="Cyt_P450_E_grp-I"/>
</dbReference>
<evidence type="ECO:0008006" key="29">
    <source>
        <dbReference type="Google" id="ProtNLM"/>
    </source>
</evidence>
<evidence type="ECO:0000256" key="5">
    <source>
        <dbReference type="ARBA" id="ARBA00022617"/>
    </source>
</evidence>
<dbReference type="GO" id="GO:0005506">
    <property type="term" value="F:iron ion binding"/>
    <property type="evidence" value="ECO:0007669"/>
    <property type="project" value="InterPro"/>
</dbReference>
<comment type="catalytic activity">
    <reaction evidence="21">
        <text>L-valine + 2 reduced [NADPH--hemoprotein reductase] + 2 O2 = (E)-2-methylpropanal oxime + 2 oxidized [NADPH--hemoprotein reductase] + CO2 + 3 H2O + 2 H(+)</text>
        <dbReference type="Rhea" id="RHEA:28606"/>
        <dbReference type="Rhea" id="RHEA-COMP:11964"/>
        <dbReference type="Rhea" id="RHEA-COMP:11965"/>
        <dbReference type="ChEBI" id="CHEBI:15377"/>
        <dbReference type="ChEBI" id="CHEBI:15378"/>
        <dbReference type="ChEBI" id="CHEBI:15379"/>
        <dbReference type="ChEBI" id="CHEBI:16526"/>
        <dbReference type="ChEBI" id="CHEBI:57618"/>
        <dbReference type="ChEBI" id="CHEBI:57762"/>
        <dbReference type="ChEBI" id="CHEBI:58210"/>
        <dbReference type="ChEBI" id="CHEBI:61143"/>
        <dbReference type="EC" id="1.14.14.38"/>
    </reaction>
</comment>
<dbReference type="EMBL" id="JAYMYS010000007">
    <property type="protein sequence ID" value="KAK7387298.1"/>
    <property type="molecule type" value="Genomic_DNA"/>
</dbReference>
<evidence type="ECO:0000256" key="17">
    <source>
        <dbReference type="ARBA" id="ARBA00051005"/>
    </source>
</evidence>
<dbReference type="Pfam" id="PF00067">
    <property type="entry name" value="p450"/>
    <property type="match status" value="1"/>
</dbReference>
<evidence type="ECO:0000256" key="19">
    <source>
        <dbReference type="ARBA" id="ARBA00051269"/>
    </source>
</evidence>
<evidence type="ECO:0000256" key="13">
    <source>
        <dbReference type="ARBA" id="ARBA00023004"/>
    </source>
</evidence>
<dbReference type="Gene3D" id="1.10.630.10">
    <property type="entry name" value="Cytochrome P450"/>
    <property type="match status" value="1"/>
</dbReference>
<keyword evidence="15 26" id="KW-0472">Membrane</keyword>
<keyword evidence="12 25" id="KW-0560">Oxidoreductase</keyword>
<evidence type="ECO:0000256" key="15">
    <source>
        <dbReference type="ARBA" id="ARBA00023136"/>
    </source>
</evidence>
<comment type="catalytic activity">
    <reaction evidence="18">
        <text>N-hydroxy-L-isoleucine + reduced [NADPH--hemoprotein reductase] + O2 = N,N-dihydroxy-L-isoleucine + oxidized [NADPH--hemoprotein reductase] + H2O + H(+)</text>
        <dbReference type="Rhea" id="RHEA:30483"/>
        <dbReference type="Rhea" id="RHEA-COMP:11964"/>
        <dbReference type="Rhea" id="RHEA-COMP:11965"/>
        <dbReference type="ChEBI" id="CHEBI:15377"/>
        <dbReference type="ChEBI" id="CHEBI:15378"/>
        <dbReference type="ChEBI" id="CHEBI:15379"/>
        <dbReference type="ChEBI" id="CHEBI:57618"/>
        <dbReference type="ChEBI" id="CHEBI:58210"/>
        <dbReference type="ChEBI" id="CHEBI:61131"/>
        <dbReference type="ChEBI" id="CHEBI:61133"/>
    </reaction>
</comment>
<name>A0AAN9XAP1_PSOTE</name>
<evidence type="ECO:0000256" key="10">
    <source>
        <dbReference type="ARBA" id="ARBA00022968"/>
    </source>
</evidence>
<evidence type="ECO:0000313" key="27">
    <source>
        <dbReference type="EMBL" id="KAK7387298.1"/>
    </source>
</evidence>
<evidence type="ECO:0000256" key="21">
    <source>
        <dbReference type="ARBA" id="ARBA00052460"/>
    </source>
</evidence>
<dbReference type="InterPro" id="IPR001128">
    <property type="entry name" value="Cyt_P450"/>
</dbReference>
<feature type="transmembrane region" description="Helical" evidence="26">
    <location>
        <begin position="12"/>
        <end position="33"/>
    </location>
</feature>
<keyword evidence="11 26" id="KW-1133">Transmembrane helix</keyword>
<comment type="caution">
    <text evidence="27">The sequence shown here is derived from an EMBL/GenBank/DDBJ whole genome shotgun (WGS) entry which is preliminary data.</text>
</comment>
<comment type="similarity">
    <text evidence="4 25">Belongs to the cytochrome P450 family.</text>
</comment>
<evidence type="ECO:0000256" key="11">
    <source>
        <dbReference type="ARBA" id="ARBA00022989"/>
    </source>
</evidence>
<evidence type="ECO:0000256" key="3">
    <source>
        <dbReference type="ARBA" id="ARBA00005179"/>
    </source>
</evidence>
<comment type="catalytic activity">
    <reaction evidence="22">
        <text>L-isoleucine + reduced [NADPH--hemoprotein reductase] + O2 = N-hydroxy-L-isoleucine + oxidized [NADPH--hemoprotein reductase] + H2O + 2 H(+)</text>
        <dbReference type="Rhea" id="RHEA:30479"/>
        <dbReference type="Rhea" id="RHEA-COMP:11964"/>
        <dbReference type="Rhea" id="RHEA-COMP:11965"/>
        <dbReference type="ChEBI" id="CHEBI:15377"/>
        <dbReference type="ChEBI" id="CHEBI:15378"/>
        <dbReference type="ChEBI" id="CHEBI:15379"/>
        <dbReference type="ChEBI" id="CHEBI:57618"/>
        <dbReference type="ChEBI" id="CHEBI:58045"/>
        <dbReference type="ChEBI" id="CHEBI:58210"/>
        <dbReference type="ChEBI" id="CHEBI:61131"/>
    </reaction>
</comment>
<dbReference type="GO" id="GO:0019756">
    <property type="term" value="P:cyanogenic glycoside biosynthetic process"/>
    <property type="evidence" value="ECO:0007669"/>
    <property type="project" value="UniProtKB-ARBA"/>
</dbReference>
<evidence type="ECO:0000256" key="9">
    <source>
        <dbReference type="ARBA" id="ARBA00022848"/>
    </source>
</evidence>
<evidence type="ECO:0000256" key="26">
    <source>
        <dbReference type="SAM" id="Phobius"/>
    </source>
</evidence>
<keyword evidence="5 24" id="KW-0349">Heme</keyword>
<comment type="subcellular location">
    <subcellularLocation>
        <location evidence="2">Microsome membrane</location>
        <topology evidence="2">Single-pass type II membrane protein</topology>
    </subcellularLocation>
</comment>
<comment type="pathway">
    <text evidence="3">Secondary metabolite biosynthesis.</text>
</comment>
<evidence type="ECO:0000256" key="4">
    <source>
        <dbReference type="ARBA" id="ARBA00010617"/>
    </source>
</evidence>
<keyword evidence="9" id="KW-0492">Microsome</keyword>
<keyword evidence="6 26" id="KW-0812">Transmembrane</keyword>
<keyword evidence="10" id="KW-0735">Signal-anchor</keyword>
<evidence type="ECO:0000256" key="20">
    <source>
        <dbReference type="ARBA" id="ARBA00051419"/>
    </source>
</evidence>
<comment type="cofactor">
    <cofactor evidence="1 24">
        <name>heme</name>
        <dbReference type="ChEBI" id="CHEBI:30413"/>
    </cofactor>
</comment>
<evidence type="ECO:0000256" key="18">
    <source>
        <dbReference type="ARBA" id="ARBA00051234"/>
    </source>
</evidence>
<evidence type="ECO:0000256" key="16">
    <source>
        <dbReference type="ARBA" id="ARBA00023180"/>
    </source>
</evidence>
<feature type="binding site" description="axial binding residue" evidence="24">
    <location>
        <position position="467"/>
    </location>
    <ligand>
        <name>heme</name>
        <dbReference type="ChEBI" id="CHEBI:30413"/>
    </ligand>
    <ligandPart>
        <name>Fe</name>
        <dbReference type="ChEBI" id="CHEBI:18248"/>
    </ligandPart>
</feature>
<dbReference type="InterPro" id="IPR017972">
    <property type="entry name" value="Cyt_P450_CS"/>
</dbReference>
<evidence type="ECO:0000256" key="22">
    <source>
        <dbReference type="ARBA" id="ARBA00052887"/>
    </source>
</evidence>
<evidence type="ECO:0000256" key="2">
    <source>
        <dbReference type="ARBA" id="ARBA00004464"/>
    </source>
</evidence>
<evidence type="ECO:0000256" key="8">
    <source>
        <dbReference type="ARBA" id="ARBA00022824"/>
    </source>
</evidence>
<dbReference type="PANTHER" id="PTHR47944">
    <property type="entry name" value="CYTOCHROME P450 98A9"/>
    <property type="match status" value="1"/>
</dbReference>
<dbReference type="GO" id="GO:0102002">
    <property type="term" value="F:valine N-monooxygenase (oxime forming) activity"/>
    <property type="evidence" value="ECO:0007669"/>
    <property type="project" value="UniProtKB-EC"/>
</dbReference>
<comment type="catalytic activity">
    <reaction evidence="17">
        <text>L-valine + reduced [NADPH--hemoprotein reductase] + O2 = N-hydroxy-L-valine + oxidized [NADPH--hemoprotein reductase] + H2O + 2 H(+)</text>
        <dbReference type="Rhea" id="RHEA:30491"/>
        <dbReference type="Rhea" id="RHEA-COMP:11964"/>
        <dbReference type="Rhea" id="RHEA-COMP:11965"/>
        <dbReference type="ChEBI" id="CHEBI:15377"/>
        <dbReference type="ChEBI" id="CHEBI:15378"/>
        <dbReference type="ChEBI" id="CHEBI:15379"/>
        <dbReference type="ChEBI" id="CHEBI:57618"/>
        <dbReference type="ChEBI" id="CHEBI:57762"/>
        <dbReference type="ChEBI" id="CHEBI:58210"/>
        <dbReference type="ChEBI" id="CHEBI:61140"/>
    </reaction>
</comment>
<dbReference type="CDD" id="cd20658">
    <property type="entry name" value="CYP79"/>
    <property type="match status" value="1"/>
</dbReference>